<feature type="active site" evidence="6">
    <location>
        <position position="50"/>
    </location>
</feature>
<reference evidence="10" key="1">
    <citation type="submission" date="2016-10" db="EMBL/GenBank/DDBJ databases">
        <authorList>
            <person name="Varghese N."/>
            <person name="Submissions S."/>
        </authorList>
    </citation>
    <scope>NUCLEOTIDE SEQUENCE [LARGE SCALE GENOMIC DNA]</scope>
    <source>
        <strain evidence="10">CGMCC 1.12402</strain>
    </source>
</reference>
<dbReference type="GO" id="GO:0016020">
    <property type="term" value="C:membrane"/>
    <property type="evidence" value="ECO:0007669"/>
    <property type="project" value="UniProtKB-SubCell"/>
</dbReference>
<keyword evidence="7" id="KW-0645">Protease</keyword>
<organism evidence="9 10">
    <name type="scientific">Roseivirga pacifica</name>
    <dbReference type="NCBI Taxonomy" id="1267423"/>
    <lineage>
        <taxon>Bacteria</taxon>
        <taxon>Pseudomonadati</taxon>
        <taxon>Bacteroidota</taxon>
        <taxon>Cytophagia</taxon>
        <taxon>Cytophagales</taxon>
        <taxon>Roseivirgaceae</taxon>
        <taxon>Roseivirga</taxon>
    </lineage>
</organism>
<dbReference type="Proteomes" id="UP000199437">
    <property type="component" value="Unassembled WGS sequence"/>
</dbReference>
<evidence type="ECO:0000256" key="1">
    <source>
        <dbReference type="ARBA" id="ARBA00000677"/>
    </source>
</evidence>
<dbReference type="PROSITE" id="PS00761">
    <property type="entry name" value="SPASE_I_3"/>
    <property type="match status" value="1"/>
</dbReference>
<evidence type="ECO:0000256" key="4">
    <source>
        <dbReference type="ARBA" id="ARBA00019232"/>
    </source>
</evidence>
<evidence type="ECO:0000256" key="3">
    <source>
        <dbReference type="ARBA" id="ARBA00013208"/>
    </source>
</evidence>
<dbReference type="PANTHER" id="PTHR43390">
    <property type="entry name" value="SIGNAL PEPTIDASE I"/>
    <property type="match status" value="1"/>
</dbReference>
<name>A0A1I0MQM1_9BACT</name>
<evidence type="ECO:0000256" key="7">
    <source>
        <dbReference type="RuleBase" id="RU362042"/>
    </source>
</evidence>
<keyword evidence="10" id="KW-1185">Reference proteome</keyword>
<keyword evidence="7" id="KW-0812">Transmembrane</keyword>
<dbReference type="GO" id="GO:0009003">
    <property type="term" value="F:signal peptidase activity"/>
    <property type="evidence" value="ECO:0007669"/>
    <property type="project" value="UniProtKB-EC"/>
</dbReference>
<sequence length="396" mass="45783">MLDFLKRKKKEERQKKGFFRELFNDVLFALIAVTIIRGLFIEAYAIPTGSMENSMLIGDHLFVSKVHYGPRTPKTLIQFPLAHQTFWGSGVPSYSDIIQLPSFRLPGFRKPRRGEPVVFNYPPDMAHPTDMKTFYVKRCLGVPGDTLTIVDQQVYINGEALENPPEMLTSYFVETDRGVNARYMRELGITDYYDTNPGDTYATDAEPRYTYNGKIGFFMNTTQARADKLAAYNFVKSVEKVVYNKGEGDTAFPKRQGYLSSEYTAYQPITDFDWTIDNFGPLVMPAKDMTIELTQKNIDLYRNIIEFFDGNDNVEIKPGEVLIDGQKIETYTFKQGYYWMMGDNRHNSEDSRSWGFVPYDHIVGKPLFIFWSVDRTNPNAGFFEKIRFNRILDLIK</sequence>
<comment type="similarity">
    <text evidence="2 7">Belongs to the peptidase S26 family.</text>
</comment>
<dbReference type="Pfam" id="PF10502">
    <property type="entry name" value="Peptidase_S26"/>
    <property type="match status" value="2"/>
</dbReference>
<dbReference type="CDD" id="cd06530">
    <property type="entry name" value="S26_SPase_I"/>
    <property type="match status" value="2"/>
</dbReference>
<dbReference type="GO" id="GO:0004252">
    <property type="term" value="F:serine-type endopeptidase activity"/>
    <property type="evidence" value="ECO:0007669"/>
    <property type="project" value="InterPro"/>
</dbReference>
<evidence type="ECO:0000256" key="5">
    <source>
        <dbReference type="ARBA" id="ARBA00022801"/>
    </source>
</evidence>
<evidence type="ECO:0000256" key="2">
    <source>
        <dbReference type="ARBA" id="ARBA00009370"/>
    </source>
</evidence>
<dbReference type="GeneID" id="99985324"/>
<dbReference type="PANTHER" id="PTHR43390:SF1">
    <property type="entry name" value="CHLOROPLAST PROCESSING PEPTIDASE"/>
    <property type="match status" value="1"/>
</dbReference>
<keyword evidence="7" id="KW-0472">Membrane</keyword>
<dbReference type="PRINTS" id="PR00727">
    <property type="entry name" value="LEADERPTASE"/>
</dbReference>
<feature type="domain" description="Peptidase S26" evidence="8">
    <location>
        <begin position="333"/>
        <end position="371"/>
    </location>
</feature>
<accession>A0A1I0MQM1</accession>
<dbReference type="STRING" id="1267423.SAMN05216290_0568"/>
<evidence type="ECO:0000313" key="10">
    <source>
        <dbReference type="Proteomes" id="UP000199437"/>
    </source>
</evidence>
<dbReference type="SUPFAM" id="SSF51306">
    <property type="entry name" value="LexA/Signal peptidase"/>
    <property type="match status" value="1"/>
</dbReference>
<protein>
    <recommendedName>
        <fullName evidence="4 7">Signal peptidase I</fullName>
        <ecNumber evidence="3 7">3.4.21.89</ecNumber>
    </recommendedName>
</protein>
<comment type="subcellular location">
    <subcellularLocation>
        <location evidence="7">Membrane</location>
        <topology evidence="7">Single-pass type II membrane protein</topology>
    </subcellularLocation>
</comment>
<evidence type="ECO:0000256" key="6">
    <source>
        <dbReference type="PIRSR" id="PIRSR600223-1"/>
    </source>
</evidence>
<dbReference type="NCBIfam" id="TIGR02227">
    <property type="entry name" value="sigpep_I_bact"/>
    <property type="match status" value="1"/>
</dbReference>
<dbReference type="InterPro" id="IPR019533">
    <property type="entry name" value="Peptidase_S26"/>
</dbReference>
<keyword evidence="7" id="KW-1133">Transmembrane helix</keyword>
<dbReference type="AlphaFoldDB" id="A0A1I0MQM1"/>
<gene>
    <name evidence="9" type="ORF">SAMN05216290_0568</name>
</gene>
<comment type="catalytic activity">
    <reaction evidence="1 7">
        <text>Cleavage of hydrophobic, N-terminal signal or leader sequences from secreted and periplasmic proteins.</text>
        <dbReference type="EC" id="3.4.21.89"/>
    </reaction>
</comment>
<dbReference type="InterPro" id="IPR019758">
    <property type="entry name" value="Pept_S26A_signal_pept_1_CS"/>
</dbReference>
<dbReference type="EMBL" id="FOIR01000001">
    <property type="protein sequence ID" value="SEV90088.1"/>
    <property type="molecule type" value="Genomic_DNA"/>
</dbReference>
<feature type="active site" evidence="6">
    <location>
        <position position="137"/>
    </location>
</feature>
<feature type="domain" description="Peptidase S26" evidence="8">
    <location>
        <begin position="21"/>
        <end position="165"/>
    </location>
</feature>
<proteinExistence type="inferred from homology"/>
<dbReference type="InterPro" id="IPR000223">
    <property type="entry name" value="Pept_S26A_signal_pept_1"/>
</dbReference>
<evidence type="ECO:0000313" key="9">
    <source>
        <dbReference type="EMBL" id="SEV90088.1"/>
    </source>
</evidence>
<feature type="transmembrane region" description="Helical" evidence="7">
    <location>
        <begin position="21"/>
        <end position="40"/>
    </location>
</feature>
<dbReference type="GO" id="GO:0006465">
    <property type="term" value="P:signal peptide processing"/>
    <property type="evidence" value="ECO:0007669"/>
    <property type="project" value="InterPro"/>
</dbReference>
<evidence type="ECO:0000259" key="8">
    <source>
        <dbReference type="Pfam" id="PF10502"/>
    </source>
</evidence>
<dbReference type="RefSeq" id="WP_090256871.1">
    <property type="nucleotide sequence ID" value="NZ_FOIR01000001.1"/>
</dbReference>
<keyword evidence="5 7" id="KW-0378">Hydrolase</keyword>
<dbReference type="OrthoDB" id="9802919at2"/>
<dbReference type="EC" id="3.4.21.89" evidence="3 7"/>
<dbReference type="InterPro" id="IPR036286">
    <property type="entry name" value="LexA/Signal_pep-like_sf"/>
</dbReference>
<dbReference type="Gene3D" id="2.10.109.10">
    <property type="entry name" value="Umud Fragment, subunit A"/>
    <property type="match status" value="2"/>
</dbReference>